<evidence type="ECO:0000313" key="2">
    <source>
        <dbReference type="Proteomes" id="UP000309215"/>
    </source>
</evidence>
<dbReference type="EMBL" id="SSMQ01000029">
    <property type="protein sequence ID" value="TKD03398.1"/>
    <property type="molecule type" value="Genomic_DNA"/>
</dbReference>
<protein>
    <submittedName>
        <fullName evidence="1">Uncharacterized protein</fullName>
    </submittedName>
</protein>
<keyword evidence="2" id="KW-1185">Reference proteome</keyword>
<dbReference type="OrthoDB" id="4536590at2"/>
<sequence>MTNRTKLELRVHRIIDGVIAKRQMEDRNVELKSEWPRPEDSYRTARQLAGHANAARGEPIIWIIGVNERNRSVCGAATCDVAGWYLPLRKLFDGEVAPDLMETLVVPHENTSVVVVQFDTGRAPYVTKVPPQEGCNCPRFEVPYRSGNSTNPARREDLLRILEPMIMAPGVDFLTVGINDDNLSRIEVTVAMYVAPVGAGKAVIPTHRCALGLRADLDGPYTYARDIRLRDEFGEGISHPQTPHLIVNSGARIRLDGVFALDPKPLRGRELQLAVTLGLVAPETAVNSTHRLTPDDRRYSWEWVKDPLNP</sequence>
<accession>A0A4U1J7N3</accession>
<dbReference type="Proteomes" id="UP000309215">
    <property type="component" value="Unassembled WGS sequence"/>
</dbReference>
<evidence type="ECO:0000313" key="1">
    <source>
        <dbReference type="EMBL" id="TKD03398.1"/>
    </source>
</evidence>
<organism evidence="1 2">
    <name type="scientific">Polyangium fumosum</name>
    <dbReference type="NCBI Taxonomy" id="889272"/>
    <lineage>
        <taxon>Bacteria</taxon>
        <taxon>Pseudomonadati</taxon>
        <taxon>Myxococcota</taxon>
        <taxon>Polyangia</taxon>
        <taxon>Polyangiales</taxon>
        <taxon>Polyangiaceae</taxon>
        <taxon>Polyangium</taxon>
    </lineage>
</organism>
<dbReference type="RefSeq" id="WP_136931751.1">
    <property type="nucleotide sequence ID" value="NZ_SSMQ01000029.1"/>
</dbReference>
<comment type="caution">
    <text evidence="1">The sequence shown here is derived from an EMBL/GenBank/DDBJ whole genome shotgun (WGS) entry which is preliminary data.</text>
</comment>
<dbReference type="AlphaFoldDB" id="A0A4U1J7N3"/>
<proteinExistence type="predicted"/>
<gene>
    <name evidence="1" type="ORF">E8A74_25885</name>
</gene>
<name>A0A4U1J7N3_9BACT</name>
<reference evidence="1 2" key="1">
    <citation type="submission" date="2019-04" db="EMBL/GenBank/DDBJ databases">
        <authorList>
            <person name="Li Y."/>
            <person name="Wang J."/>
        </authorList>
    </citation>
    <scope>NUCLEOTIDE SEQUENCE [LARGE SCALE GENOMIC DNA]</scope>
    <source>
        <strain evidence="1 2">DSM 14668</strain>
    </source>
</reference>